<accession>A0ABD5SB45</accession>
<evidence type="ECO:0000256" key="1">
    <source>
        <dbReference type="SAM" id="MobiDB-lite"/>
    </source>
</evidence>
<evidence type="ECO:0008006" key="4">
    <source>
        <dbReference type="Google" id="ProtNLM"/>
    </source>
</evidence>
<evidence type="ECO:0000313" key="3">
    <source>
        <dbReference type="Proteomes" id="UP001596442"/>
    </source>
</evidence>
<sequence>VEALIETIGDGRIRRNVRVVDVDTPAASDDSAFDDAGLGSVDGDPASVDGDPASVDGDPASVDGDPASVDGDSASVDGGSPVTVSVTDDARTRQLEADGVVLATGPRELERVIGTTVGVDPLARTCALVTTTDPVTDVWRLIPDGDAPFGTLVEHTNAVPPTRYGGDHLLYLVGRGVGSRGGDDERVSDEGVRASWLAALSDRFPSFSRESVRSVRVATDPCAAVVPRSGSTRDEARGDWPIPVDLSDAGFGRIAYAGPGSEADRFGTAIGARVAAGVAAGEAALDGTPPPEPDGWSWGTNAESR</sequence>
<organism evidence="2 3">
    <name type="scientific">Halorubrum tibetense</name>
    <dbReference type="NCBI Taxonomy" id="175631"/>
    <lineage>
        <taxon>Archaea</taxon>
        <taxon>Methanobacteriati</taxon>
        <taxon>Methanobacteriota</taxon>
        <taxon>Stenosarchaea group</taxon>
        <taxon>Halobacteria</taxon>
        <taxon>Halobacteriales</taxon>
        <taxon>Haloferacaceae</taxon>
        <taxon>Halorubrum</taxon>
    </lineage>
</organism>
<proteinExistence type="predicted"/>
<reference evidence="2 3" key="1">
    <citation type="journal article" date="2019" name="Int. J. Syst. Evol. Microbiol.">
        <title>The Global Catalogue of Microorganisms (GCM) 10K type strain sequencing project: providing services to taxonomists for standard genome sequencing and annotation.</title>
        <authorList>
            <consortium name="The Broad Institute Genomics Platform"/>
            <consortium name="The Broad Institute Genome Sequencing Center for Infectious Disease"/>
            <person name="Wu L."/>
            <person name="Ma J."/>
        </authorList>
    </citation>
    <scope>NUCLEOTIDE SEQUENCE [LARGE SCALE GENOMIC DNA]</scope>
    <source>
        <strain evidence="2 3">CGMCC 1.3239</strain>
    </source>
</reference>
<gene>
    <name evidence="2" type="ORF">ACFQEU_10030</name>
</gene>
<feature type="region of interest" description="Disordered" evidence="1">
    <location>
        <begin position="282"/>
        <end position="305"/>
    </location>
</feature>
<dbReference type="EMBL" id="JBHSWW010000144">
    <property type="protein sequence ID" value="MFC6753796.1"/>
    <property type="molecule type" value="Genomic_DNA"/>
</dbReference>
<keyword evidence="3" id="KW-1185">Reference proteome</keyword>
<comment type="caution">
    <text evidence="2">The sequence shown here is derived from an EMBL/GenBank/DDBJ whole genome shotgun (WGS) entry which is preliminary data.</text>
</comment>
<feature type="compositionally biased region" description="Low complexity" evidence="1">
    <location>
        <begin position="24"/>
        <end position="36"/>
    </location>
</feature>
<protein>
    <recommendedName>
        <fullName evidence="4">Amine oxidase domain-containing protein</fullName>
    </recommendedName>
</protein>
<name>A0ABD5SB45_9EURY</name>
<feature type="non-terminal residue" evidence="2">
    <location>
        <position position="1"/>
    </location>
</feature>
<feature type="region of interest" description="Disordered" evidence="1">
    <location>
        <begin position="24"/>
        <end position="82"/>
    </location>
</feature>
<evidence type="ECO:0000313" key="2">
    <source>
        <dbReference type="EMBL" id="MFC6753796.1"/>
    </source>
</evidence>
<dbReference type="Proteomes" id="UP001596442">
    <property type="component" value="Unassembled WGS sequence"/>
</dbReference>
<dbReference type="AlphaFoldDB" id="A0ABD5SB45"/>